<evidence type="ECO:0000256" key="2">
    <source>
        <dbReference type="ARBA" id="ARBA00023136"/>
    </source>
</evidence>
<keyword evidence="1" id="KW-0732">Signal</keyword>
<evidence type="ECO:0000313" key="4">
    <source>
        <dbReference type="EMBL" id="ETZ06978.1"/>
    </source>
</evidence>
<name>W6TDB1_HOLOB</name>
<comment type="caution">
    <text evidence="4">The sequence shown here is derived from an EMBL/GenBank/DDBJ whole genome shotgun (WGS) entry which is preliminary data.</text>
</comment>
<dbReference type="RefSeq" id="WP_021827056.1">
    <property type="nucleotide sequence ID" value="NZ_AWTR02000074.1"/>
</dbReference>
<dbReference type="PROSITE" id="PS51257">
    <property type="entry name" value="PROKAR_LIPOPROTEIN"/>
    <property type="match status" value="1"/>
</dbReference>
<dbReference type="eggNOG" id="COG2913">
    <property type="taxonomic scope" value="Bacteria"/>
</dbReference>
<evidence type="ECO:0000313" key="5">
    <source>
        <dbReference type="Proteomes" id="UP000019112"/>
    </source>
</evidence>
<dbReference type="InterPro" id="IPR037873">
    <property type="entry name" value="BamE-like"/>
</dbReference>
<dbReference type="AlphaFoldDB" id="W6TDB1"/>
<dbReference type="EMBL" id="AWTR02000074">
    <property type="protein sequence ID" value="ETZ06978.1"/>
    <property type="molecule type" value="Genomic_DNA"/>
</dbReference>
<keyword evidence="2" id="KW-0472">Membrane</keyword>
<keyword evidence="5" id="KW-1185">Reference proteome</keyword>
<feature type="domain" description="Outer membrane protein assembly factor BamE" evidence="3">
    <location>
        <begin position="30"/>
        <end position="104"/>
    </location>
</feature>
<dbReference type="OrthoDB" id="7160681at2"/>
<dbReference type="Proteomes" id="UP000019112">
    <property type="component" value="Unassembled WGS sequence"/>
</dbReference>
<dbReference type="STRING" id="1399147.P618_200876"/>
<gene>
    <name evidence="4" type="ORF">P618_200876</name>
</gene>
<dbReference type="GO" id="GO:0019867">
    <property type="term" value="C:outer membrane"/>
    <property type="evidence" value="ECO:0007669"/>
    <property type="project" value="InterPro"/>
</dbReference>
<protein>
    <submittedName>
        <fullName evidence="4">SmpA / OmlA family protein</fullName>
    </submittedName>
</protein>
<evidence type="ECO:0000256" key="1">
    <source>
        <dbReference type="ARBA" id="ARBA00022729"/>
    </source>
</evidence>
<proteinExistence type="predicted"/>
<evidence type="ECO:0000259" key="3">
    <source>
        <dbReference type="Pfam" id="PF04355"/>
    </source>
</evidence>
<dbReference type="InterPro" id="IPR007450">
    <property type="entry name" value="BamE_dom"/>
</dbReference>
<organism evidence="4 5">
    <name type="scientific">Holospora obtusa F1</name>
    <dbReference type="NCBI Taxonomy" id="1399147"/>
    <lineage>
        <taxon>Bacteria</taxon>
        <taxon>Pseudomonadati</taxon>
        <taxon>Pseudomonadota</taxon>
        <taxon>Alphaproteobacteria</taxon>
        <taxon>Holosporales</taxon>
        <taxon>Holosporaceae</taxon>
        <taxon>Holospora</taxon>
    </lineage>
</organism>
<reference evidence="4 5" key="1">
    <citation type="journal article" date="2014" name="FEMS Microbiol. Lett.">
        <title>Draft genome sequences of three Holospora species (Holospora obtusa, Holospora undulata, and Holospora elegans), endonuclear symbiotic bacteria of the ciliate Paramecium caudatum.</title>
        <authorList>
            <person name="Dohra H."/>
            <person name="Tanaka K."/>
            <person name="Suzuki T."/>
            <person name="Fujishima M."/>
            <person name="Suzuki H."/>
        </authorList>
    </citation>
    <scope>NUCLEOTIDE SEQUENCE [LARGE SCALE GENOMIC DNA]</scope>
    <source>
        <strain evidence="4 5">F1</strain>
    </source>
</reference>
<dbReference type="Pfam" id="PF04355">
    <property type="entry name" value="BamE"/>
    <property type="match status" value="1"/>
</dbReference>
<dbReference type="Gene3D" id="3.30.1450.10">
    <property type="match status" value="1"/>
</dbReference>
<sequence>MIIIPKKNSWKALVFGLLLCGCEPERNVRGRVIPEEDLAQVKNGLGVLDQTQIEQLIGPPSSILSFDPHTWYYLNFSTETKAFFAPLIKENKGFALIFSNNGKLAKYIPNSGTKSLEIALKETTLPSTHRKEFLKELFRNAGRFGKKAKGNRQKS</sequence>
<accession>W6TDB1</accession>